<dbReference type="STRING" id="1836467.BTR34_05645"/>
<evidence type="ECO:0000313" key="1">
    <source>
        <dbReference type="EMBL" id="OBR35260.1"/>
    </source>
</evidence>
<keyword evidence="2" id="KW-1185">Reference proteome</keyword>
<dbReference type="RefSeq" id="WP_068487291.1">
    <property type="nucleotide sequence ID" value="NZ_CP018760.1"/>
</dbReference>
<dbReference type="OrthoDB" id="1178051at2"/>
<organism evidence="1 2">
    <name type="scientific">Maribacter hydrothermalis</name>
    <dbReference type="NCBI Taxonomy" id="1836467"/>
    <lineage>
        <taxon>Bacteria</taxon>
        <taxon>Pseudomonadati</taxon>
        <taxon>Bacteroidota</taxon>
        <taxon>Flavobacteriia</taxon>
        <taxon>Flavobacteriales</taxon>
        <taxon>Flavobacteriaceae</taxon>
        <taxon>Maribacter</taxon>
    </lineage>
</organism>
<reference evidence="2" key="1">
    <citation type="submission" date="2016-06" db="EMBL/GenBank/DDBJ databases">
        <authorList>
            <person name="Zhan P."/>
        </authorList>
    </citation>
    <scope>NUCLEOTIDE SEQUENCE [LARGE SCALE GENOMIC DNA]</scope>
    <source>
        <strain evidence="2">T28</strain>
    </source>
</reference>
<protein>
    <submittedName>
        <fullName evidence="1">Uncharacterized protein</fullName>
    </submittedName>
</protein>
<accession>A0A1B7YY95</accession>
<gene>
    <name evidence="1" type="ORF">A9200_11875</name>
</gene>
<dbReference type="AlphaFoldDB" id="A0A1B7YY95"/>
<comment type="caution">
    <text evidence="1">The sequence shown here is derived from an EMBL/GenBank/DDBJ whole genome shotgun (WGS) entry which is preliminary data.</text>
</comment>
<evidence type="ECO:0000313" key="2">
    <source>
        <dbReference type="Proteomes" id="UP000092164"/>
    </source>
</evidence>
<sequence length="128" mass="14472">MRKIKLIFGLVLVAGILISFTVEQKHRKEMKVANASLFNEVNNPFEDTLKDQATVITLNPSTDINVIEIEEDVDLGIDTAEYLPYGFDAYKGFQINVADINVIEIEEEVELGFDVNEYLPKGFNPYKA</sequence>
<name>A0A1B7YY95_9FLAO</name>
<dbReference type="Proteomes" id="UP000092164">
    <property type="component" value="Unassembled WGS sequence"/>
</dbReference>
<dbReference type="KEGG" id="mart:BTR34_05645"/>
<proteinExistence type="predicted"/>
<dbReference type="EMBL" id="LZFP01000052">
    <property type="protein sequence ID" value="OBR35260.1"/>
    <property type="molecule type" value="Genomic_DNA"/>
</dbReference>